<dbReference type="SUPFAM" id="SSF47874">
    <property type="entry name" value="Annexin"/>
    <property type="match status" value="1"/>
</dbReference>
<dbReference type="PROSITE" id="PS00223">
    <property type="entry name" value="ANNEXIN_1"/>
    <property type="match status" value="2"/>
</dbReference>
<reference evidence="9" key="1">
    <citation type="submission" date="2024-02" db="UniProtKB">
        <authorList>
            <consortium name="WormBaseParasite"/>
        </authorList>
    </citation>
    <scope>IDENTIFICATION</scope>
</reference>
<dbReference type="FunFam" id="1.10.220.10:FF:000004">
    <property type="entry name" value="Annexin"/>
    <property type="match status" value="1"/>
</dbReference>
<keyword evidence="4 6" id="KW-0041">Annexin</keyword>
<keyword evidence="8" id="KW-1185">Reference proteome</keyword>
<evidence type="ECO:0000256" key="4">
    <source>
        <dbReference type="ARBA" id="ARBA00023216"/>
    </source>
</evidence>
<feature type="compositionally biased region" description="Polar residues" evidence="7">
    <location>
        <begin position="23"/>
        <end position="35"/>
    </location>
</feature>
<dbReference type="AlphaFoldDB" id="A0AAF5CWX4"/>
<evidence type="ECO:0000313" key="9">
    <source>
        <dbReference type="WBParaSite" id="TCONS_00002936.p1"/>
    </source>
</evidence>
<dbReference type="InterPro" id="IPR018502">
    <property type="entry name" value="Annexin_repeat"/>
</dbReference>
<proteinExistence type="inferred from homology"/>
<keyword evidence="5 6" id="KW-0111">Calcium/phospholipid-binding</keyword>
<dbReference type="FunFam" id="1.10.220.10:FF:000001">
    <property type="entry name" value="Annexin"/>
    <property type="match status" value="1"/>
</dbReference>
<dbReference type="InterPro" id="IPR001464">
    <property type="entry name" value="Annexin"/>
</dbReference>
<dbReference type="GO" id="GO:0005634">
    <property type="term" value="C:nucleus"/>
    <property type="evidence" value="ECO:0007669"/>
    <property type="project" value="TreeGrafter"/>
</dbReference>
<dbReference type="GO" id="GO:0004859">
    <property type="term" value="F:phospholipase inhibitor activity"/>
    <property type="evidence" value="ECO:0007669"/>
    <property type="project" value="InterPro"/>
</dbReference>
<dbReference type="Pfam" id="PF00191">
    <property type="entry name" value="Annexin"/>
    <property type="match status" value="4"/>
</dbReference>
<evidence type="ECO:0000256" key="1">
    <source>
        <dbReference type="ARBA" id="ARBA00007831"/>
    </source>
</evidence>
<evidence type="ECO:0000256" key="7">
    <source>
        <dbReference type="SAM" id="MobiDB-lite"/>
    </source>
</evidence>
<dbReference type="Proteomes" id="UP000035681">
    <property type="component" value="Unplaced"/>
</dbReference>
<feature type="compositionally biased region" description="Gly residues" evidence="7">
    <location>
        <begin position="58"/>
        <end position="68"/>
    </location>
</feature>
<sequence length="649" mass="68319">MSGFGDFLAKSLKGAAEDLVKSKFSSFKGENSNDNDSMKMKHKNSPYGKQQPYDGFQGMQGGGGGGGMNPSRQPQQPYSNNFGQQPQPYLGNPGQQQQQQPPYLSNLGQQSPYLGNPGQQPFPQQPGYGDNHGGQQHPQGAPSPYGLNPQVTGGFGGGGPTPQSFGSNQQYGQGPGGHGLGGQSLGGHGPGGQGLGGPGLGGQGPGGHGFGGPGLGGHGPGGQGLGGPGLGGQSPGGHGFGGPGLGGQGPGGHGFGGPGLGGQGFGGPGLGGQGPGGQGFGGPGLGGQGPGGQGFPGSSSPYGDQHNPMNPGVNGYNPSQYVHQMGPQAGRMTLGNPSIKEYPNFNPSIDAESLRKAMKGLGCNNTRVIEIICKRSNFQRQQICRLFQQMYGKDLINELKSELYGDFEDLIIALMKPSAEYDAAELRRAVEGLGTNENILIEIMTSRTNSQIRDIKNAYKYLYNVELESDIRGDTSGYFKRLLVALSTGYRDESNYIDINNAQQSAKSLYSAGEGRLGTDESTFLSILCSQNFAQLNLVFEEYHKLTGRTIDVAIKNEFSGDIKDALLALYHIITNRPGYFALQLENSMKGFGTRDKDLIRLVVTRCEIDMVDIRNEFQRMYGRSLEKTIEGDTSGSYKNALITLVKGN</sequence>
<dbReference type="GO" id="GO:0005509">
    <property type="term" value="F:calcium ion binding"/>
    <property type="evidence" value="ECO:0007669"/>
    <property type="project" value="InterPro"/>
</dbReference>
<organism evidence="8 9">
    <name type="scientific">Strongyloides stercoralis</name>
    <name type="common">Threadworm</name>
    <dbReference type="NCBI Taxonomy" id="6248"/>
    <lineage>
        <taxon>Eukaryota</taxon>
        <taxon>Metazoa</taxon>
        <taxon>Ecdysozoa</taxon>
        <taxon>Nematoda</taxon>
        <taxon>Chromadorea</taxon>
        <taxon>Rhabditida</taxon>
        <taxon>Tylenchina</taxon>
        <taxon>Panagrolaimomorpha</taxon>
        <taxon>Strongyloidoidea</taxon>
        <taxon>Strongyloididae</taxon>
        <taxon>Strongyloides</taxon>
    </lineage>
</organism>
<dbReference type="InterPro" id="IPR002390">
    <property type="entry name" value="ANX3"/>
</dbReference>
<dbReference type="WBParaSite" id="TCONS_00002936.p1">
    <property type="protein sequence ID" value="TCONS_00002936.p1"/>
    <property type="gene ID" value="XLOC_002717"/>
</dbReference>
<evidence type="ECO:0000256" key="6">
    <source>
        <dbReference type="RuleBase" id="RU003540"/>
    </source>
</evidence>
<evidence type="ECO:0000256" key="5">
    <source>
        <dbReference type="ARBA" id="ARBA00023302"/>
    </source>
</evidence>
<dbReference type="PANTHER" id="PTHR10502:SF102">
    <property type="entry name" value="ANNEXIN B11"/>
    <property type="match status" value="1"/>
</dbReference>
<protein>
    <recommendedName>
        <fullName evidence="6">Annexin</fullName>
    </recommendedName>
</protein>
<evidence type="ECO:0000256" key="2">
    <source>
        <dbReference type="ARBA" id="ARBA00022737"/>
    </source>
</evidence>
<dbReference type="GO" id="GO:0012506">
    <property type="term" value="C:vesicle membrane"/>
    <property type="evidence" value="ECO:0007669"/>
    <property type="project" value="TreeGrafter"/>
</dbReference>
<dbReference type="GO" id="GO:0005544">
    <property type="term" value="F:calcium-dependent phospholipid binding"/>
    <property type="evidence" value="ECO:0007669"/>
    <property type="project" value="UniProtKB-KW"/>
</dbReference>
<dbReference type="GO" id="GO:0005737">
    <property type="term" value="C:cytoplasm"/>
    <property type="evidence" value="ECO:0007669"/>
    <property type="project" value="TreeGrafter"/>
</dbReference>
<comment type="similarity">
    <text evidence="1 6">Belongs to the annexin family.</text>
</comment>
<name>A0AAF5CWX4_STRER</name>
<dbReference type="GO" id="GO:0001786">
    <property type="term" value="F:phosphatidylserine binding"/>
    <property type="evidence" value="ECO:0007669"/>
    <property type="project" value="TreeGrafter"/>
</dbReference>
<dbReference type="GO" id="GO:0005886">
    <property type="term" value="C:plasma membrane"/>
    <property type="evidence" value="ECO:0007669"/>
    <property type="project" value="TreeGrafter"/>
</dbReference>
<dbReference type="InterPro" id="IPR018252">
    <property type="entry name" value="Annexin_repeat_CS"/>
</dbReference>
<feature type="compositionally biased region" description="Polar residues" evidence="7">
    <location>
        <begin position="70"/>
        <end position="83"/>
    </location>
</feature>
<feature type="compositionally biased region" description="Low complexity" evidence="7">
    <location>
        <begin position="115"/>
        <end position="129"/>
    </location>
</feature>
<keyword evidence="2 6" id="KW-0677">Repeat</keyword>
<evidence type="ECO:0000256" key="3">
    <source>
        <dbReference type="ARBA" id="ARBA00022837"/>
    </source>
</evidence>
<evidence type="ECO:0000313" key="8">
    <source>
        <dbReference type="Proteomes" id="UP000035681"/>
    </source>
</evidence>
<dbReference type="SMART" id="SM00335">
    <property type="entry name" value="ANX"/>
    <property type="match status" value="4"/>
</dbReference>
<dbReference type="Gene3D" id="1.10.220.10">
    <property type="entry name" value="Annexin"/>
    <property type="match status" value="4"/>
</dbReference>
<dbReference type="FunFam" id="1.10.220.10:FF:000003">
    <property type="entry name" value="Annexin"/>
    <property type="match status" value="1"/>
</dbReference>
<feature type="compositionally biased region" description="Low complexity" evidence="7">
    <location>
        <begin position="84"/>
        <end position="104"/>
    </location>
</feature>
<dbReference type="InterPro" id="IPR037104">
    <property type="entry name" value="Annexin_sf"/>
</dbReference>
<feature type="region of interest" description="Disordered" evidence="7">
    <location>
        <begin position="23"/>
        <end position="317"/>
    </location>
</feature>
<dbReference type="PANTHER" id="PTHR10502">
    <property type="entry name" value="ANNEXIN"/>
    <property type="match status" value="1"/>
</dbReference>
<dbReference type="FunFam" id="1.10.220.10:FF:000002">
    <property type="entry name" value="Annexin"/>
    <property type="match status" value="1"/>
</dbReference>
<keyword evidence="3 6" id="KW-0106">Calcium</keyword>
<dbReference type="PRINTS" id="PR00199">
    <property type="entry name" value="ANNEXINIII"/>
</dbReference>
<dbReference type="PROSITE" id="PS51897">
    <property type="entry name" value="ANNEXIN_2"/>
    <property type="match status" value="4"/>
</dbReference>
<accession>A0AAF5CWX4</accession>
<feature type="compositionally biased region" description="Gly residues" evidence="7">
    <location>
        <begin position="173"/>
        <end position="295"/>
    </location>
</feature>
<dbReference type="PRINTS" id="PR00196">
    <property type="entry name" value="ANNEXIN"/>
</dbReference>
<comment type="domain">
    <text evidence="6">A pair of annexin repeats may form one binding site for calcium and phospholipid.</text>
</comment>